<comment type="caution">
    <text evidence="2">The sequence shown here is derived from an EMBL/GenBank/DDBJ whole genome shotgun (WGS) entry which is preliminary data.</text>
</comment>
<dbReference type="RefSeq" id="WP_189315702.1">
    <property type="nucleotide sequence ID" value="NZ_BMQA01000041.1"/>
</dbReference>
<protein>
    <submittedName>
        <fullName evidence="2">Uncharacterized protein</fullName>
    </submittedName>
</protein>
<evidence type="ECO:0000256" key="1">
    <source>
        <dbReference type="SAM" id="Phobius"/>
    </source>
</evidence>
<feature type="transmembrane region" description="Helical" evidence="1">
    <location>
        <begin position="12"/>
        <end position="33"/>
    </location>
</feature>
<feature type="transmembrane region" description="Helical" evidence="1">
    <location>
        <begin position="39"/>
        <end position="58"/>
    </location>
</feature>
<keyword evidence="1" id="KW-1133">Transmembrane helix</keyword>
<gene>
    <name evidence="2" type="ORF">GCM10010121_073720</name>
</gene>
<keyword evidence="1" id="KW-0812">Transmembrane</keyword>
<dbReference type="EMBL" id="BMQA01000041">
    <property type="protein sequence ID" value="GGJ52091.1"/>
    <property type="molecule type" value="Genomic_DNA"/>
</dbReference>
<proteinExistence type="predicted"/>
<organism evidence="2 3">
    <name type="scientific">Streptomyces brasiliensis</name>
    <dbReference type="NCBI Taxonomy" id="1954"/>
    <lineage>
        <taxon>Bacteria</taxon>
        <taxon>Bacillati</taxon>
        <taxon>Actinomycetota</taxon>
        <taxon>Actinomycetes</taxon>
        <taxon>Kitasatosporales</taxon>
        <taxon>Streptomycetaceae</taxon>
        <taxon>Streptomyces</taxon>
    </lineage>
</organism>
<accession>A0A917LAK4</accession>
<reference evidence="2" key="1">
    <citation type="journal article" date="2014" name="Int. J. Syst. Evol. Microbiol.">
        <title>Complete genome sequence of Corynebacterium casei LMG S-19264T (=DSM 44701T), isolated from a smear-ripened cheese.</title>
        <authorList>
            <consortium name="US DOE Joint Genome Institute (JGI-PGF)"/>
            <person name="Walter F."/>
            <person name="Albersmeier A."/>
            <person name="Kalinowski J."/>
            <person name="Ruckert C."/>
        </authorList>
    </citation>
    <scope>NUCLEOTIDE SEQUENCE</scope>
    <source>
        <strain evidence="2">JCM 3086</strain>
    </source>
</reference>
<keyword evidence="3" id="KW-1185">Reference proteome</keyword>
<evidence type="ECO:0000313" key="2">
    <source>
        <dbReference type="EMBL" id="GGJ52091.1"/>
    </source>
</evidence>
<dbReference type="Proteomes" id="UP000657574">
    <property type="component" value="Unassembled WGS sequence"/>
</dbReference>
<keyword evidence="1" id="KW-0472">Membrane</keyword>
<dbReference type="AlphaFoldDB" id="A0A917LAK4"/>
<sequence>MSNLSKVTTWADILHDLMGLAAGAMLLALGLTTHRHGGSVGWVIAGAAALISTSLWVARRRHVRRRKTTPSP</sequence>
<evidence type="ECO:0000313" key="3">
    <source>
        <dbReference type="Proteomes" id="UP000657574"/>
    </source>
</evidence>
<reference evidence="2" key="2">
    <citation type="submission" date="2020-09" db="EMBL/GenBank/DDBJ databases">
        <authorList>
            <person name="Sun Q."/>
            <person name="Ohkuma M."/>
        </authorList>
    </citation>
    <scope>NUCLEOTIDE SEQUENCE</scope>
    <source>
        <strain evidence="2">JCM 3086</strain>
    </source>
</reference>
<name>A0A917LAK4_9ACTN</name>